<gene>
    <name evidence="2" type="ORF">PN838_10500</name>
</gene>
<dbReference type="Proteomes" id="UP001528411">
    <property type="component" value="Unassembled WGS sequence"/>
</dbReference>
<keyword evidence="1" id="KW-0472">Membrane</keyword>
<organism evidence="2 3">
    <name type="scientific">Psychrosphaera algicola</name>
    <dbReference type="NCBI Taxonomy" id="3023714"/>
    <lineage>
        <taxon>Bacteria</taxon>
        <taxon>Pseudomonadati</taxon>
        <taxon>Pseudomonadota</taxon>
        <taxon>Gammaproteobacteria</taxon>
        <taxon>Alteromonadales</taxon>
        <taxon>Pseudoalteromonadaceae</taxon>
        <taxon>Psychrosphaera</taxon>
    </lineage>
</organism>
<evidence type="ECO:0000256" key="1">
    <source>
        <dbReference type="SAM" id="Phobius"/>
    </source>
</evidence>
<evidence type="ECO:0000313" key="3">
    <source>
        <dbReference type="Proteomes" id="UP001528411"/>
    </source>
</evidence>
<proteinExistence type="predicted"/>
<feature type="transmembrane region" description="Helical" evidence="1">
    <location>
        <begin position="44"/>
        <end position="61"/>
    </location>
</feature>
<dbReference type="RefSeq" id="WP_272180616.1">
    <property type="nucleotide sequence ID" value="NZ_JAQOMS010000002.1"/>
</dbReference>
<sequence>MFKLSDFISGGVFGIASLGALLSFIVPPIMLVVAATIYSLSLGGWGYLYFVVFIGLNYLTFRHKSVALLGHMILILLLVVLGSGLSYLYTALFFIYLLPYIFVFNEAAKHNKSSKSGR</sequence>
<name>A0ABT5FDA3_9GAMM</name>
<feature type="transmembrane region" description="Helical" evidence="1">
    <location>
        <begin position="68"/>
        <end position="85"/>
    </location>
</feature>
<keyword evidence="1" id="KW-1133">Transmembrane helix</keyword>
<dbReference type="EMBL" id="JAQOMS010000002">
    <property type="protein sequence ID" value="MDC2889114.1"/>
    <property type="molecule type" value="Genomic_DNA"/>
</dbReference>
<protein>
    <submittedName>
        <fullName evidence="2">Uncharacterized protein</fullName>
    </submittedName>
</protein>
<accession>A0ABT5FDA3</accession>
<feature type="transmembrane region" description="Helical" evidence="1">
    <location>
        <begin position="12"/>
        <end position="38"/>
    </location>
</feature>
<keyword evidence="3" id="KW-1185">Reference proteome</keyword>
<evidence type="ECO:0000313" key="2">
    <source>
        <dbReference type="EMBL" id="MDC2889114.1"/>
    </source>
</evidence>
<comment type="caution">
    <text evidence="2">The sequence shown here is derived from an EMBL/GenBank/DDBJ whole genome shotgun (WGS) entry which is preliminary data.</text>
</comment>
<keyword evidence="1" id="KW-0812">Transmembrane</keyword>
<reference evidence="2 3" key="1">
    <citation type="submission" date="2023-01" db="EMBL/GenBank/DDBJ databases">
        <title>Psychrosphaera sp. nov., isolated from marine algae.</title>
        <authorList>
            <person name="Bayburt H."/>
            <person name="Choi B.J."/>
            <person name="Kim J.M."/>
            <person name="Choi D.G."/>
            <person name="Jeon C.O."/>
        </authorList>
    </citation>
    <scope>NUCLEOTIDE SEQUENCE [LARGE SCALE GENOMIC DNA]</scope>
    <source>
        <strain evidence="2 3">G1-22</strain>
    </source>
</reference>